<dbReference type="PROSITE" id="PS50011">
    <property type="entry name" value="PROTEIN_KINASE_DOM"/>
    <property type="match status" value="1"/>
</dbReference>
<gene>
    <name evidence="7" type="primary">LOC110976646</name>
</gene>
<keyword evidence="6" id="KW-1185">Reference proteome</keyword>
<dbReference type="InterPro" id="IPR008271">
    <property type="entry name" value="Ser/Thr_kinase_AS"/>
</dbReference>
<evidence type="ECO:0000259" key="5">
    <source>
        <dbReference type="PROSITE" id="PS50011"/>
    </source>
</evidence>
<dbReference type="GO" id="GO:0004672">
    <property type="term" value="F:protein kinase activity"/>
    <property type="evidence" value="ECO:0007669"/>
    <property type="project" value="InterPro"/>
</dbReference>
<dbReference type="Gene3D" id="3.30.200.20">
    <property type="entry name" value="Phosphorylase Kinase, domain 1"/>
    <property type="match status" value="1"/>
</dbReference>
<dbReference type="Proteomes" id="UP000694845">
    <property type="component" value="Unplaced"/>
</dbReference>
<evidence type="ECO:0000256" key="1">
    <source>
        <dbReference type="ARBA" id="ARBA00022741"/>
    </source>
</evidence>
<dbReference type="Gene3D" id="1.10.510.10">
    <property type="entry name" value="Transferase(Phosphotransferase) domain 1"/>
    <property type="match status" value="1"/>
</dbReference>
<protein>
    <submittedName>
        <fullName evidence="7">Serine/threonine-protein kinase Chk2-like</fullName>
    </submittedName>
</protein>
<keyword evidence="1" id="KW-0547">Nucleotide-binding</keyword>
<dbReference type="OMA" id="MLCAVQY"/>
<dbReference type="InterPro" id="IPR011009">
    <property type="entry name" value="Kinase-like_dom_sf"/>
</dbReference>
<dbReference type="SMART" id="SM00220">
    <property type="entry name" value="S_TKc"/>
    <property type="match status" value="1"/>
</dbReference>
<dbReference type="FunFam" id="2.60.200.20:FF:000079">
    <property type="entry name" value="Checkpoint kinase 2"/>
    <property type="match status" value="1"/>
</dbReference>
<dbReference type="SUPFAM" id="SSF56112">
    <property type="entry name" value="Protein kinase-like (PK-like)"/>
    <property type="match status" value="1"/>
</dbReference>
<feature type="region of interest" description="Disordered" evidence="3">
    <location>
        <begin position="462"/>
        <end position="524"/>
    </location>
</feature>
<evidence type="ECO:0000313" key="6">
    <source>
        <dbReference type="Proteomes" id="UP000694845"/>
    </source>
</evidence>
<proteinExistence type="predicted"/>
<name>A0A8B7Y0H8_ACAPL</name>
<dbReference type="InterPro" id="IPR000719">
    <property type="entry name" value="Prot_kinase_dom"/>
</dbReference>
<dbReference type="AlphaFoldDB" id="A0A8B7Y0H8"/>
<dbReference type="Pfam" id="PF00498">
    <property type="entry name" value="FHA"/>
    <property type="match status" value="1"/>
</dbReference>
<reference evidence="7" key="1">
    <citation type="submission" date="2025-08" db="UniProtKB">
        <authorList>
            <consortium name="RefSeq"/>
        </authorList>
    </citation>
    <scope>IDENTIFICATION</scope>
</reference>
<dbReference type="InterPro" id="IPR000253">
    <property type="entry name" value="FHA_dom"/>
</dbReference>
<dbReference type="OrthoDB" id="40902at2759"/>
<keyword evidence="2" id="KW-0067">ATP-binding</keyword>
<evidence type="ECO:0000313" key="7">
    <source>
        <dbReference type="RefSeq" id="XP_022085800.1"/>
    </source>
</evidence>
<dbReference type="GO" id="GO:0005524">
    <property type="term" value="F:ATP binding"/>
    <property type="evidence" value="ECO:0007669"/>
    <property type="project" value="UniProtKB-KW"/>
</dbReference>
<feature type="domain" description="Protein kinase" evidence="5">
    <location>
        <begin position="182"/>
        <end position="449"/>
    </location>
</feature>
<feature type="compositionally biased region" description="Polar residues" evidence="3">
    <location>
        <begin position="493"/>
        <end position="502"/>
    </location>
</feature>
<evidence type="ECO:0000256" key="3">
    <source>
        <dbReference type="SAM" id="MobiDB-lite"/>
    </source>
</evidence>
<dbReference type="PROSITE" id="PS50006">
    <property type="entry name" value="FHA_DOMAIN"/>
    <property type="match status" value="1"/>
</dbReference>
<dbReference type="CDD" id="cd22666">
    <property type="entry name" value="FHA_CHK2"/>
    <property type="match status" value="1"/>
</dbReference>
<evidence type="ECO:0000256" key="2">
    <source>
        <dbReference type="ARBA" id="ARBA00022840"/>
    </source>
</evidence>
<organism evidence="6 7">
    <name type="scientific">Acanthaster planci</name>
    <name type="common">Crown-of-thorns starfish</name>
    <dbReference type="NCBI Taxonomy" id="133434"/>
    <lineage>
        <taxon>Eukaryota</taxon>
        <taxon>Metazoa</taxon>
        <taxon>Echinodermata</taxon>
        <taxon>Eleutherozoa</taxon>
        <taxon>Asterozoa</taxon>
        <taxon>Asteroidea</taxon>
        <taxon>Valvatacea</taxon>
        <taxon>Valvatida</taxon>
        <taxon>Acanthasteridae</taxon>
        <taxon>Acanthaster</taxon>
    </lineage>
</organism>
<dbReference type="PROSITE" id="PS00108">
    <property type="entry name" value="PROTEIN_KINASE_ST"/>
    <property type="match status" value="1"/>
</dbReference>
<accession>A0A8B7Y0H8</accession>
<dbReference type="FunFam" id="3.30.200.20:FF:000255">
    <property type="entry name" value="serine/threonine-protein kinase Chk2 isoform X1"/>
    <property type="match status" value="1"/>
</dbReference>
<dbReference type="Pfam" id="PF00069">
    <property type="entry name" value="Pkinase"/>
    <property type="match status" value="1"/>
</dbReference>
<dbReference type="FunFam" id="1.10.510.10:FF:000571">
    <property type="entry name" value="Maternal embryonic leucine zipper kinase"/>
    <property type="match status" value="1"/>
</dbReference>
<dbReference type="PANTHER" id="PTHR24347">
    <property type="entry name" value="SERINE/THREONINE-PROTEIN KINASE"/>
    <property type="match status" value="1"/>
</dbReference>
<feature type="domain" description="FHA" evidence="4">
    <location>
        <begin position="75"/>
        <end position="136"/>
    </location>
</feature>
<dbReference type="SUPFAM" id="SSF49879">
    <property type="entry name" value="SMAD/FHA domain"/>
    <property type="match status" value="1"/>
</dbReference>
<dbReference type="SMART" id="SM00240">
    <property type="entry name" value="FHA"/>
    <property type="match status" value="1"/>
</dbReference>
<sequence>MSQTNSHNTSSSLSSAGTISSMETLPTQDVVDGDFDYHDEVDENPEIVWGRLLPVGKTFLAVDLKETREQSKDEYVFGRDSSCDVAYSTPQMCSNPCFQAISKRHFRIYKEKKNSSVFVFIEDFSSNGTFLNGEKIGKGRKSPLKNNDEIALSLPKNKAYVFMDSSSDTEQEDLPEAMREKYILSKVLGRGACGLVRLAFKKGSCEKFAVKIIEKKTFSIGGSMLSNMEKTVMEEVKILKALNHPCIIAIEDVCHTDDRLYIILELVEGGELFDRVVSVKKFDELTAKVLFYQMLLATKYLHDNGITHRDLKPENILLSNDDSHTLIKVTDFGLSKFLGEKSLMQTLCGTPTYLAPEVLTKAGKTGYGKSVDCWSLGVILFICLGGYPPFTEEVTVMPLDEQIKRGYYNFPTKFWKGVSDEAIDLIKKLLTVDAHRRFTVNNALEHPWLKDDNMKEIVENLMHPPSKRMPPPQINIMTKKRPRDKGSEDVNGEKSSSGNESAKVTRLSDSSDENTRSISDVSLN</sequence>
<dbReference type="RefSeq" id="XP_022085800.1">
    <property type="nucleotide sequence ID" value="XM_022230108.1"/>
</dbReference>
<dbReference type="KEGG" id="aplc:110976646"/>
<evidence type="ECO:0000259" key="4">
    <source>
        <dbReference type="PROSITE" id="PS50006"/>
    </source>
</evidence>
<dbReference type="InterPro" id="IPR008984">
    <property type="entry name" value="SMAD_FHA_dom_sf"/>
</dbReference>
<dbReference type="Gene3D" id="2.60.200.20">
    <property type="match status" value="1"/>
</dbReference>
<dbReference type="GeneID" id="110976646"/>